<comment type="caution">
    <text evidence="3">The sequence shown here is derived from an EMBL/GenBank/DDBJ whole genome shotgun (WGS) entry which is preliminary data.</text>
</comment>
<dbReference type="SUPFAM" id="SSF48452">
    <property type="entry name" value="TPR-like"/>
    <property type="match status" value="1"/>
</dbReference>
<dbReference type="SMART" id="SM00028">
    <property type="entry name" value="TPR"/>
    <property type="match status" value="3"/>
</dbReference>
<dbReference type="AlphaFoldDB" id="A0AAE3IZF3"/>
<dbReference type="InterPro" id="IPR011990">
    <property type="entry name" value="TPR-like_helical_dom_sf"/>
</dbReference>
<dbReference type="RefSeq" id="WP_263953762.1">
    <property type="nucleotide sequence ID" value="NZ_JAOYFC010000002.1"/>
</dbReference>
<feature type="repeat" description="TPR" evidence="1">
    <location>
        <begin position="140"/>
        <end position="173"/>
    </location>
</feature>
<dbReference type="Gene3D" id="1.25.40.10">
    <property type="entry name" value="Tetratricopeptide repeat domain"/>
    <property type="match status" value="1"/>
</dbReference>
<evidence type="ECO:0000313" key="3">
    <source>
        <dbReference type="EMBL" id="MCV6824913.1"/>
    </source>
</evidence>
<name>A0AAE3IZF3_9RHOB</name>
<evidence type="ECO:0000256" key="2">
    <source>
        <dbReference type="SAM" id="SignalP"/>
    </source>
</evidence>
<proteinExistence type="predicted"/>
<gene>
    <name evidence="3" type="ORF">OH136_10130</name>
</gene>
<dbReference type="Pfam" id="PF13432">
    <property type="entry name" value="TPR_16"/>
    <property type="match status" value="2"/>
</dbReference>
<keyword evidence="1" id="KW-0802">TPR repeat</keyword>
<reference evidence="3" key="1">
    <citation type="submission" date="2022-10" db="EMBL/GenBank/DDBJ databases">
        <authorList>
            <person name="Yue Y."/>
        </authorList>
    </citation>
    <scope>NUCLEOTIDE SEQUENCE</scope>
    <source>
        <strain evidence="3">Z654</strain>
    </source>
</reference>
<dbReference type="Proteomes" id="UP001208041">
    <property type="component" value="Unassembled WGS sequence"/>
</dbReference>
<protein>
    <submittedName>
        <fullName evidence="3">Tetratricopeptide repeat protein</fullName>
    </submittedName>
</protein>
<dbReference type="EMBL" id="JAOYFC010000002">
    <property type="protein sequence ID" value="MCV6824913.1"/>
    <property type="molecule type" value="Genomic_DNA"/>
</dbReference>
<accession>A0AAE3IZF3</accession>
<sequence length="192" mass="21169">MLNPFLNRFVTVTFSAIFFAAVSGAPLTAQDGTREEQLDRLFEELADPQNLEWRETEEEIQKLFFDSGSDAMNMLLMRGMTALREGDLNSAIGHFTAVIDHAPSFAEGWNGRATAYFHAGLYGPSMFDIGQTLTLQPRHYGAMLGLGRILEETGKPEQALEVFRQVSILHPNLFGVSDAIARLEKAVGGSSL</sequence>
<evidence type="ECO:0000256" key="1">
    <source>
        <dbReference type="PROSITE-ProRule" id="PRU00339"/>
    </source>
</evidence>
<keyword evidence="2" id="KW-0732">Signal</keyword>
<evidence type="ECO:0000313" key="4">
    <source>
        <dbReference type="Proteomes" id="UP001208041"/>
    </source>
</evidence>
<feature type="chain" id="PRO_5041905809" evidence="2">
    <location>
        <begin position="21"/>
        <end position="192"/>
    </location>
</feature>
<dbReference type="PROSITE" id="PS50005">
    <property type="entry name" value="TPR"/>
    <property type="match status" value="1"/>
</dbReference>
<dbReference type="InterPro" id="IPR019734">
    <property type="entry name" value="TPR_rpt"/>
</dbReference>
<keyword evidence="4" id="KW-1185">Reference proteome</keyword>
<organism evidence="3 4">
    <name type="scientific">Halocynthiibacter halioticoli</name>
    <dbReference type="NCBI Taxonomy" id="2986804"/>
    <lineage>
        <taxon>Bacteria</taxon>
        <taxon>Pseudomonadati</taxon>
        <taxon>Pseudomonadota</taxon>
        <taxon>Alphaproteobacteria</taxon>
        <taxon>Rhodobacterales</taxon>
        <taxon>Paracoccaceae</taxon>
        <taxon>Halocynthiibacter</taxon>
    </lineage>
</organism>
<feature type="signal peptide" evidence="2">
    <location>
        <begin position="1"/>
        <end position="20"/>
    </location>
</feature>